<keyword evidence="1" id="KW-1133">Transmembrane helix</keyword>
<sequence>MPRILTYVFPRFSIAGLIAVVAVVALVLAAMLGNPGQRASAAVSATLAALLSATVGACVARDRAVWLGASVFGWGYFVVALGPWTQEDLKPHLVTSGLIADAYDRTYPSSTSFPPIYTPQQAPPRWPDPPKPAGVTFRAPTWWIETPHRFVSVVGIGPAVLGTTSKGDEFATWSEPSYLAFERVGHCGFTRISGGLGALVALWFGRRPRGDSMRPEGDR</sequence>
<accession>A0A518HAY7</accession>
<keyword evidence="1" id="KW-0812">Transmembrane</keyword>
<dbReference type="KEGG" id="tpla:ElP_59760"/>
<gene>
    <name evidence="2" type="ORF">ElP_59760</name>
</gene>
<evidence type="ECO:0000256" key="1">
    <source>
        <dbReference type="SAM" id="Phobius"/>
    </source>
</evidence>
<feature type="transmembrane region" description="Helical" evidence="1">
    <location>
        <begin position="12"/>
        <end position="33"/>
    </location>
</feature>
<organism evidence="2 3">
    <name type="scientific">Tautonia plasticadhaerens</name>
    <dbReference type="NCBI Taxonomy" id="2527974"/>
    <lineage>
        <taxon>Bacteria</taxon>
        <taxon>Pseudomonadati</taxon>
        <taxon>Planctomycetota</taxon>
        <taxon>Planctomycetia</taxon>
        <taxon>Isosphaerales</taxon>
        <taxon>Isosphaeraceae</taxon>
        <taxon>Tautonia</taxon>
    </lineage>
</organism>
<name>A0A518HAY7_9BACT</name>
<proteinExistence type="predicted"/>
<keyword evidence="3" id="KW-1185">Reference proteome</keyword>
<feature type="transmembrane region" description="Helical" evidence="1">
    <location>
        <begin position="64"/>
        <end position="84"/>
    </location>
</feature>
<feature type="transmembrane region" description="Helical" evidence="1">
    <location>
        <begin position="39"/>
        <end position="59"/>
    </location>
</feature>
<dbReference type="Proteomes" id="UP000317835">
    <property type="component" value="Chromosome"/>
</dbReference>
<protein>
    <submittedName>
        <fullName evidence="2">Uncharacterized protein</fullName>
    </submittedName>
</protein>
<dbReference type="AlphaFoldDB" id="A0A518HAY7"/>
<reference evidence="2 3" key="1">
    <citation type="submission" date="2019-02" db="EMBL/GenBank/DDBJ databases">
        <title>Deep-cultivation of Planctomycetes and their phenomic and genomic characterization uncovers novel biology.</title>
        <authorList>
            <person name="Wiegand S."/>
            <person name="Jogler M."/>
            <person name="Boedeker C."/>
            <person name="Pinto D."/>
            <person name="Vollmers J."/>
            <person name="Rivas-Marin E."/>
            <person name="Kohn T."/>
            <person name="Peeters S.H."/>
            <person name="Heuer A."/>
            <person name="Rast P."/>
            <person name="Oberbeckmann S."/>
            <person name="Bunk B."/>
            <person name="Jeske O."/>
            <person name="Meyerdierks A."/>
            <person name="Storesund J.E."/>
            <person name="Kallscheuer N."/>
            <person name="Luecker S."/>
            <person name="Lage O.M."/>
            <person name="Pohl T."/>
            <person name="Merkel B.J."/>
            <person name="Hornburger P."/>
            <person name="Mueller R.-W."/>
            <person name="Bruemmer F."/>
            <person name="Labrenz M."/>
            <person name="Spormann A.M."/>
            <person name="Op den Camp H."/>
            <person name="Overmann J."/>
            <person name="Amann R."/>
            <person name="Jetten M.S.M."/>
            <person name="Mascher T."/>
            <person name="Medema M.H."/>
            <person name="Devos D.P."/>
            <person name="Kaster A.-K."/>
            <person name="Ovreas L."/>
            <person name="Rohde M."/>
            <person name="Galperin M.Y."/>
            <person name="Jogler C."/>
        </authorList>
    </citation>
    <scope>NUCLEOTIDE SEQUENCE [LARGE SCALE GENOMIC DNA]</scope>
    <source>
        <strain evidence="2 3">ElP</strain>
    </source>
</reference>
<evidence type="ECO:0000313" key="2">
    <source>
        <dbReference type="EMBL" id="QDV38028.1"/>
    </source>
</evidence>
<keyword evidence="1" id="KW-0472">Membrane</keyword>
<dbReference type="EMBL" id="CP036426">
    <property type="protein sequence ID" value="QDV38028.1"/>
    <property type="molecule type" value="Genomic_DNA"/>
</dbReference>
<dbReference type="RefSeq" id="WP_145276223.1">
    <property type="nucleotide sequence ID" value="NZ_CP036426.1"/>
</dbReference>
<evidence type="ECO:0000313" key="3">
    <source>
        <dbReference type="Proteomes" id="UP000317835"/>
    </source>
</evidence>